<dbReference type="Pfam" id="PF00300">
    <property type="entry name" value="His_Phos_1"/>
    <property type="match status" value="1"/>
</dbReference>
<gene>
    <name evidence="3" type="ORF">AACH10_15200</name>
</gene>
<dbReference type="InterPro" id="IPR001345">
    <property type="entry name" value="PG/BPGM_mutase_AS"/>
</dbReference>
<dbReference type="PROSITE" id="PS00175">
    <property type="entry name" value="PG_MUTASE"/>
    <property type="match status" value="1"/>
</dbReference>
<dbReference type="InterPro" id="IPR013078">
    <property type="entry name" value="His_Pase_superF_clade-1"/>
</dbReference>
<dbReference type="GO" id="GO:0016787">
    <property type="term" value="F:hydrolase activity"/>
    <property type="evidence" value="ECO:0007669"/>
    <property type="project" value="UniProtKB-KW"/>
</dbReference>
<dbReference type="CDD" id="cd07067">
    <property type="entry name" value="HP_PGM_like"/>
    <property type="match status" value="1"/>
</dbReference>
<name>A0ABU9CIB8_9BURK</name>
<dbReference type="Proteomes" id="UP001365405">
    <property type="component" value="Unassembled WGS sequence"/>
</dbReference>
<evidence type="ECO:0000313" key="4">
    <source>
        <dbReference type="Proteomes" id="UP001365405"/>
    </source>
</evidence>
<keyword evidence="4" id="KW-1185">Reference proteome</keyword>
<keyword evidence="1" id="KW-0324">Glycolysis</keyword>
<dbReference type="PANTHER" id="PTHR48100:SF1">
    <property type="entry name" value="HISTIDINE PHOSPHATASE FAMILY PROTEIN-RELATED"/>
    <property type="match status" value="1"/>
</dbReference>
<reference evidence="3 4" key="1">
    <citation type="submission" date="2024-04" db="EMBL/GenBank/DDBJ databases">
        <title>Novel species of the genus Ideonella isolated from streams.</title>
        <authorList>
            <person name="Lu H."/>
        </authorList>
    </citation>
    <scope>NUCLEOTIDE SEQUENCE [LARGE SCALE GENOMIC DNA]</scope>
    <source>
        <strain evidence="3 4">DXS22W</strain>
    </source>
</reference>
<dbReference type="InterPro" id="IPR029033">
    <property type="entry name" value="His_PPase_superfam"/>
</dbReference>
<dbReference type="Gene3D" id="3.40.50.1240">
    <property type="entry name" value="Phosphoglycerate mutase-like"/>
    <property type="match status" value="1"/>
</dbReference>
<organism evidence="3 4">
    <name type="scientific">Pseudaquabacterium inlustre</name>
    <dbReference type="NCBI Taxonomy" id="2984192"/>
    <lineage>
        <taxon>Bacteria</taxon>
        <taxon>Pseudomonadati</taxon>
        <taxon>Pseudomonadota</taxon>
        <taxon>Betaproteobacteria</taxon>
        <taxon>Burkholderiales</taxon>
        <taxon>Sphaerotilaceae</taxon>
        <taxon>Pseudaquabacterium</taxon>
    </lineage>
</organism>
<comment type="caution">
    <text evidence="3">The sequence shown here is derived from an EMBL/GenBank/DDBJ whole genome shotgun (WGS) entry which is preliminary data.</text>
</comment>
<proteinExistence type="predicted"/>
<accession>A0ABU9CIB8</accession>
<dbReference type="RefSeq" id="WP_341411297.1">
    <property type="nucleotide sequence ID" value="NZ_JBBUTH010000008.1"/>
</dbReference>
<dbReference type="SMART" id="SM00855">
    <property type="entry name" value="PGAM"/>
    <property type="match status" value="1"/>
</dbReference>
<protein>
    <submittedName>
        <fullName evidence="3">Histidine phosphatase family protein</fullName>
        <ecNumber evidence="3">3.1.3.-</ecNumber>
    </submittedName>
</protein>
<evidence type="ECO:0000256" key="2">
    <source>
        <dbReference type="ARBA" id="ARBA00023235"/>
    </source>
</evidence>
<keyword evidence="3" id="KW-0378">Hydrolase</keyword>
<evidence type="ECO:0000313" key="3">
    <source>
        <dbReference type="EMBL" id="MEK8051595.1"/>
    </source>
</evidence>
<keyword evidence="2" id="KW-0413">Isomerase</keyword>
<dbReference type="EMBL" id="JBBUTH010000008">
    <property type="protein sequence ID" value="MEK8051595.1"/>
    <property type="molecule type" value="Genomic_DNA"/>
</dbReference>
<dbReference type="InterPro" id="IPR050275">
    <property type="entry name" value="PGM_Phosphatase"/>
</dbReference>
<sequence length="222" mass="24786">MTELLVIRHGETDWNRQHRFQGQIDVPLNPMGLAQAERLAQRLVDEPLDLIITSDLQRARATAESVARRHGRVPPLLPLPEALWREQGFGVLEGLDVPTIRSQHPQVWQQWVRHEADYAPPGGESNAVFHGRVMQALHALLAEHAGRRVAVFSHGGVLDMLWRTAQGQPLAGPRTCEIPNTGLNRLRWEGGTLRIVQWAEAGHLQGLPPQPSTAQTRHPEAP</sequence>
<dbReference type="SUPFAM" id="SSF53254">
    <property type="entry name" value="Phosphoglycerate mutase-like"/>
    <property type="match status" value="1"/>
</dbReference>
<dbReference type="EC" id="3.1.3.-" evidence="3"/>
<dbReference type="PANTHER" id="PTHR48100">
    <property type="entry name" value="BROAD-SPECIFICITY PHOSPHATASE YOR283W-RELATED"/>
    <property type="match status" value="1"/>
</dbReference>
<evidence type="ECO:0000256" key="1">
    <source>
        <dbReference type="ARBA" id="ARBA00023152"/>
    </source>
</evidence>